<dbReference type="InterPro" id="IPR051783">
    <property type="entry name" value="NAD(P)-dependent_oxidoreduct"/>
</dbReference>
<evidence type="ECO:0000313" key="2">
    <source>
        <dbReference type="EMBL" id="MEE1975597.1"/>
    </source>
</evidence>
<dbReference type="PANTHER" id="PTHR48079:SF6">
    <property type="entry name" value="NAD(P)-BINDING DOMAIN-CONTAINING PROTEIN-RELATED"/>
    <property type="match status" value="1"/>
</dbReference>
<dbReference type="InterPro" id="IPR036291">
    <property type="entry name" value="NAD(P)-bd_dom_sf"/>
</dbReference>
<proteinExistence type="predicted"/>
<feature type="domain" description="NAD-dependent epimerase/dehydratase" evidence="1">
    <location>
        <begin position="2"/>
        <end position="228"/>
    </location>
</feature>
<organism evidence="2 3">
    <name type="scientific">Maribacter cobaltidurans</name>
    <dbReference type="NCBI Taxonomy" id="1178778"/>
    <lineage>
        <taxon>Bacteria</taxon>
        <taxon>Pseudomonadati</taxon>
        <taxon>Bacteroidota</taxon>
        <taxon>Flavobacteriia</taxon>
        <taxon>Flavobacteriales</taxon>
        <taxon>Flavobacteriaceae</taxon>
        <taxon>Maribacter</taxon>
    </lineage>
</organism>
<dbReference type="Pfam" id="PF01370">
    <property type="entry name" value="Epimerase"/>
    <property type="match status" value="1"/>
</dbReference>
<dbReference type="EMBL" id="JAZDDG010000002">
    <property type="protein sequence ID" value="MEE1975597.1"/>
    <property type="molecule type" value="Genomic_DNA"/>
</dbReference>
<dbReference type="Gene3D" id="3.40.50.720">
    <property type="entry name" value="NAD(P)-binding Rossmann-like Domain"/>
    <property type="match status" value="1"/>
</dbReference>
<keyword evidence="3" id="KW-1185">Reference proteome</keyword>
<dbReference type="PANTHER" id="PTHR48079">
    <property type="entry name" value="PROTEIN YEEZ"/>
    <property type="match status" value="1"/>
</dbReference>
<dbReference type="InterPro" id="IPR001509">
    <property type="entry name" value="Epimerase_deHydtase"/>
</dbReference>
<accession>A0ABU7IRK0</accession>
<evidence type="ECO:0000313" key="3">
    <source>
        <dbReference type="Proteomes" id="UP001356308"/>
    </source>
</evidence>
<comment type="caution">
    <text evidence="2">The sequence shown here is derived from an EMBL/GenBank/DDBJ whole genome shotgun (WGS) entry which is preliminary data.</text>
</comment>
<protein>
    <submittedName>
        <fullName evidence="2">NAD-dependent epimerase/dehydratase family protein</fullName>
    </submittedName>
</protein>
<dbReference type="SUPFAM" id="SSF51735">
    <property type="entry name" value="NAD(P)-binding Rossmann-fold domains"/>
    <property type="match status" value="1"/>
</dbReference>
<dbReference type="RefSeq" id="WP_272650415.1">
    <property type="nucleotide sequence ID" value="NZ_JAZDDG010000002.1"/>
</dbReference>
<dbReference type="Proteomes" id="UP001356308">
    <property type="component" value="Unassembled WGS sequence"/>
</dbReference>
<sequence length="338" mass="38288">MVLVTGGTGLVGSHLLLRLVLDGTKVRAIYRTEAKLQEVKKVFSYYTENSDTIFNEIEWVSGDILNLPLLEIAFKDVIQVYHAAALISFDPKDFKKLKKVNAEGTANIVNLCIHNKVEKLCYVSTIGTIGRSVSGEKATEDNDWTEHHTNVYALSKHFAEMEVWRGTQENLDVVIVNPGVILGPGFWSTGSGKLFKTVNKGYSFYPPGGTGFVAVEDVVKIMVKLMTSEIKNERFILVSENFTYKEIMTRIAKRIGKKIPHKKLKIWHLQVGRYFDFIKSLITGNPRTITKNSIYSLQHPEIYSSKKIKTALQFGFTPLDECIELCSRKFIEEHFLSK</sequence>
<reference evidence="2 3" key="1">
    <citation type="submission" date="2024-01" db="EMBL/GenBank/DDBJ databases">
        <title>Maribacter spp. originated from different algae showed divergent polysaccharides utilization ability.</title>
        <authorList>
            <person name="Wang H."/>
            <person name="Wu Y."/>
        </authorList>
    </citation>
    <scope>NUCLEOTIDE SEQUENCE [LARGE SCALE GENOMIC DNA]</scope>
    <source>
        <strain evidence="2 3">PR1</strain>
    </source>
</reference>
<evidence type="ECO:0000259" key="1">
    <source>
        <dbReference type="Pfam" id="PF01370"/>
    </source>
</evidence>
<gene>
    <name evidence="2" type="ORF">V1I91_05925</name>
</gene>
<name>A0ABU7IRK0_9FLAO</name>